<dbReference type="EMBL" id="ANFP01000067">
    <property type="protein sequence ID" value="EKQ71690.1"/>
    <property type="molecule type" value="Genomic_DNA"/>
</dbReference>
<reference evidence="2" key="1">
    <citation type="submission" date="2023-07" db="EMBL/GenBank/DDBJ databases">
        <authorList>
            <person name="Weinstock G."/>
            <person name="Sodergren E."/>
            <person name="Lobos E.A."/>
            <person name="Fulton L."/>
            <person name="Fulton R."/>
            <person name="Courtney L."/>
            <person name="Fronick C."/>
            <person name="O'Laughlin M."/>
            <person name="Godfrey J."/>
            <person name="Wilson R.M."/>
            <person name="Miner T."/>
            <person name="Farmer C."/>
            <person name="Delehaunty K."/>
            <person name="Cordes M."/>
            <person name="Minx P."/>
            <person name="Tomlinson C."/>
            <person name="Chen J."/>
            <person name="Wollam A."/>
            <person name="Pepin K.H."/>
            <person name="Bhonagiri V."/>
            <person name="Zhang X."/>
            <person name="Suruliraj S."/>
            <person name="Antonio M."/>
            <person name="Secka O."/>
            <person name="Thomas J."/>
            <person name="Warren W."/>
            <person name="Mitreva M."/>
            <person name="Mardis E.R."/>
            <person name="Wilson R.K."/>
        </authorList>
    </citation>
    <scope>NUCLEOTIDE SEQUENCE [LARGE SCALE GENOMIC DNA]</scope>
    <source>
        <strain evidence="2">GAM100Ai</strain>
    </source>
</reference>
<evidence type="ECO:0000313" key="1">
    <source>
        <dbReference type="EMBL" id="EKQ71690.1"/>
    </source>
</evidence>
<gene>
    <name evidence="1" type="ORF">HMPREF1391_01299</name>
</gene>
<evidence type="ECO:0000313" key="2">
    <source>
        <dbReference type="Proteomes" id="UP000001345"/>
    </source>
</evidence>
<proteinExistence type="predicted"/>
<organism evidence="1 2">
    <name type="scientific">Helicobacter pylori GAM100Ai</name>
    <dbReference type="NCBI Taxonomy" id="1159019"/>
    <lineage>
        <taxon>Bacteria</taxon>
        <taxon>Pseudomonadati</taxon>
        <taxon>Campylobacterota</taxon>
        <taxon>Epsilonproteobacteria</taxon>
        <taxon>Campylobacterales</taxon>
        <taxon>Helicobacteraceae</taxon>
        <taxon>Helicobacter</taxon>
    </lineage>
</organism>
<dbReference type="Proteomes" id="UP000001345">
    <property type="component" value="Unassembled WGS sequence"/>
</dbReference>
<protein>
    <submittedName>
        <fullName evidence="1">Uncharacterized protein</fullName>
    </submittedName>
</protein>
<dbReference type="AlphaFoldDB" id="A0AB72ZTF2"/>
<sequence length="52" mass="6167">MHHVNAKFAHAHIFIEIARKNNAAFFRISGFWFFAKTAIKRFVHVIPLVFLR</sequence>
<comment type="caution">
    <text evidence="1">The sequence shown here is derived from an EMBL/GenBank/DDBJ whole genome shotgun (WGS) entry which is preliminary data.</text>
</comment>
<name>A0AB72ZTF2_HELPX</name>
<accession>A0AB72ZTF2</accession>